<keyword evidence="2" id="KW-0812">Transmembrane</keyword>
<dbReference type="AlphaFoldDB" id="A0A8I1GHE7"/>
<evidence type="ECO:0000313" key="4">
    <source>
        <dbReference type="Proteomes" id="UP000623250"/>
    </source>
</evidence>
<proteinExistence type="predicted"/>
<dbReference type="Proteomes" id="UP000623250">
    <property type="component" value="Unassembled WGS sequence"/>
</dbReference>
<name>A0A8I1GHE7_9HYPH</name>
<keyword evidence="2" id="KW-1133">Transmembrane helix</keyword>
<accession>A0A8I1GHE7</accession>
<organism evidence="3 4">
    <name type="scientific">Rhodomicrobium udaipurense</name>
    <dbReference type="NCBI Taxonomy" id="1202716"/>
    <lineage>
        <taxon>Bacteria</taxon>
        <taxon>Pseudomonadati</taxon>
        <taxon>Pseudomonadota</taxon>
        <taxon>Alphaproteobacteria</taxon>
        <taxon>Hyphomicrobiales</taxon>
        <taxon>Hyphomicrobiaceae</taxon>
        <taxon>Rhodomicrobium</taxon>
    </lineage>
</organism>
<keyword evidence="2" id="KW-0472">Membrane</keyword>
<sequence>MIRFNVWPIVGLFLAGIGISGGLFLFALHAGSIDGIGLTTALARQHAEVEGSTTEGRRLADAAGSSDLEKARGLPRGDVQTYKASAHDTSRPVLLALPGEPALEAVTAE</sequence>
<keyword evidence="4" id="KW-1185">Reference proteome</keyword>
<dbReference type="RefSeq" id="WP_037239918.1">
    <property type="nucleotide sequence ID" value="NZ_JAEMUK010000041.1"/>
</dbReference>
<gene>
    <name evidence="3" type="ORF">JDN41_11190</name>
</gene>
<dbReference type="EMBL" id="JAEMUK010000041">
    <property type="protein sequence ID" value="MBJ7544116.1"/>
    <property type="molecule type" value="Genomic_DNA"/>
</dbReference>
<feature type="region of interest" description="Disordered" evidence="1">
    <location>
        <begin position="49"/>
        <end position="72"/>
    </location>
</feature>
<protein>
    <submittedName>
        <fullName evidence="3">Uncharacterized protein</fullName>
    </submittedName>
</protein>
<reference evidence="3 4" key="1">
    <citation type="submission" date="2020-12" db="EMBL/GenBank/DDBJ databases">
        <title>Revised draft genomes of Rhodomicrobium vannielii ATCC 17100 and Rhodomicrobium udaipurense JA643.</title>
        <authorList>
            <person name="Conners E.M."/>
            <person name="Davenport E.J."/>
            <person name="Bose A."/>
        </authorList>
    </citation>
    <scope>NUCLEOTIDE SEQUENCE [LARGE SCALE GENOMIC DNA]</scope>
    <source>
        <strain evidence="3 4">JA643</strain>
    </source>
</reference>
<evidence type="ECO:0000313" key="3">
    <source>
        <dbReference type="EMBL" id="MBJ7544116.1"/>
    </source>
</evidence>
<feature type="transmembrane region" description="Helical" evidence="2">
    <location>
        <begin position="6"/>
        <end position="28"/>
    </location>
</feature>
<comment type="caution">
    <text evidence="3">The sequence shown here is derived from an EMBL/GenBank/DDBJ whole genome shotgun (WGS) entry which is preliminary data.</text>
</comment>
<feature type="compositionally biased region" description="Basic and acidic residues" evidence="1">
    <location>
        <begin position="49"/>
        <end position="60"/>
    </location>
</feature>
<evidence type="ECO:0000256" key="2">
    <source>
        <dbReference type="SAM" id="Phobius"/>
    </source>
</evidence>
<evidence type="ECO:0000256" key="1">
    <source>
        <dbReference type="SAM" id="MobiDB-lite"/>
    </source>
</evidence>